<protein>
    <recommendedName>
        <fullName evidence="2">Ig-like domain-containing protein</fullName>
    </recommendedName>
</protein>
<sequence length="137" mass="15624">MLLLLVKTESEELHNLGDDVLLPCNCADRDLKEGFKWQTENPPSLIFKVKPTEEINWGNYKTRVQMFVNESSNDCSILLKNITEDDNKTYTCRFKNGVFPPDIPRVVTSPRQYLTIIPALVLLLMGCIVGFIGITYL</sequence>
<evidence type="ECO:0000313" key="4">
    <source>
        <dbReference type="Proteomes" id="UP000265000"/>
    </source>
</evidence>
<keyword evidence="1" id="KW-1133">Transmembrane helix</keyword>
<dbReference type="Ensembl" id="ENSFHET00000024345.1">
    <property type="protein sequence ID" value="ENSFHEP00000031683.1"/>
    <property type="gene ID" value="ENSFHEG00000017739.1"/>
</dbReference>
<evidence type="ECO:0000256" key="1">
    <source>
        <dbReference type="SAM" id="Phobius"/>
    </source>
</evidence>
<dbReference type="InterPro" id="IPR036179">
    <property type="entry name" value="Ig-like_dom_sf"/>
</dbReference>
<evidence type="ECO:0000259" key="2">
    <source>
        <dbReference type="PROSITE" id="PS50835"/>
    </source>
</evidence>
<dbReference type="AlphaFoldDB" id="A0A3Q2QUL4"/>
<organism evidence="3 4">
    <name type="scientific">Fundulus heteroclitus</name>
    <name type="common">Killifish</name>
    <name type="synonym">Mummichog</name>
    <dbReference type="NCBI Taxonomy" id="8078"/>
    <lineage>
        <taxon>Eukaryota</taxon>
        <taxon>Metazoa</taxon>
        <taxon>Chordata</taxon>
        <taxon>Craniata</taxon>
        <taxon>Vertebrata</taxon>
        <taxon>Euteleostomi</taxon>
        <taxon>Actinopterygii</taxon>
        <taxon>Neopterygii</taxon>
        <taxon>Teleostei</taxon>
        <taxon>Neoteleostei</taxon>
        <taxon>Acanthomorphata</taxon>
        <taxon>Ovalentaria</taxon>
        <taxon>Atherinomorphae</taxon>
        <taxon>Cyprinodontiformes</taxon>
        <taxon>Fundulidae</taxon>
        <taxon>Fundulus</taxon>
    </lineage>
</organism>
<keyword evidence="1" id="KW-0812">Transmembrane</keyword>
<dbReference type="PROSITE" id="PS50835">
    <property type="entry name" value="IG_LIKE"/>
    <property type="match status" value="1"/>
</dbReference>
<dbReference type="InterPro" id="IPR013106">
    <property type="entry name" value="Ig_V-set"/>
</dbReference>
<dbReference type="InterPro" id="IPR013783">
    <property type="entry name" value="Ig-like_fold"/>
</dbReference>
<reference evidence="3" key="1">
    <citation type="submission" date="2025-08" db="UniProtKB">
        <authorList>
            <consortium name="Ensembl"/>
        </authorList>
    </citation>
    <scope>IDENTIFICATION</scope>
</reference>
<keyword evidence="4" id="KW-1185">Reference proteome</keyword>
<dbReference type="GeneTree" id="ENSGT01030000237909"/>
<dbReference type="SUPFAM" id="SSF48726">
    <property type="entry name" value="Immunoglobulin"/>
    <property type="match status" value="1"/>
</dbReference>
<feature type="domain" description="Ig-like" evidence="2">
    <location>
        <begin position="17"/>
        <end position="108"/>
    </location>
</feature>
<feature type="transmembrane region" description="Helical" evidence="1">
    <location>
        <begin position="113"/>
        <end position="136"/>
    </location>
</feature>
<dbReference type="InterPro" id="IPR007110">
    <property type="entry name" value="Ig-like_dom"/>
</dbReference>
<keyword evidence="1" id="KW-0472">Membrane</keyword>
<accession>A0A3Q2QUL4</accession>
<name>A0A3Q2QUL4_FUNHE</name>
<dbReference type="Pfam" id="PF07686">
    <property type="entry name" value="V-set"/>
    <property type="match status" value="1"/>
</dbReference>
<dbReference type="Proteomes" id="UP000265000">
    <property type="component" value="Unplaced"/>
</dbReference>
<dbReference type="Gene3D" id="2.60.40.10">
    <property type="entry name" value="Immunoglobulins"/>
    <property type="match status" value="1"/>
</dbReference>
<proteinExistence type="predicted"/>
<evidence type="ECO:0000313" key="3">
    <source>
        <dbReference type="Ensembl" id="ENSFHEP00000031683.1"/>
    </source>
</evidence>
<reference evidence="3" key="2">
    <citation type="submission" date="2025-09" db="UniProtKB">
        <authorList>
            <consortium name="Ensembl"/>
        </authorList>
    </citation>
    <scope>IDENTIFICATION</scope>
</reference>